<dbReference type="PANTHER" id="PTHR30194:SF3">
    <property type="entry name" value="CROSSOVER JUNCTION ENDODEOXYRIBONUCLEASE RUVC"/>
    <property type="match status" value="1"/>
</dbReference>
<keyword evidence="4" id="KW-0479">Metal-binding</keyword>
<dbReference type="Gene3D" id="3.30.420.10">
    <property type="entry name" value="Ribonuclease H-like superfamily/Ribonuclease H"/>
    <property type="match status" value="1"/>
</dbReference>
<organism evidence="12 13">
    <name type="scientific">Paenibacillus suaedae</name>
    <dbReference type="NCBI Taxonomy" id="3077233"/>
    <lineage>
        <taxon>Bacteria</taxon>
        <taxon>Bacillati</taxon>
        <taxon>Bacillota</taxon>
        <taxon>Bacilli</taxon>
        <taxon>Bacillales</taxon>
        <taxon>Paenibacillaceae</taxon>
        <taxon>Paenibacillus</taxon>
    </lineage>
</organism>
<dbReference type="GO" id="GO:0006281">
    <property type="term" value="P:DNA repair"/>
    <property type="evidence" value="ECO:0007669"/>
    <property type="project" value="UniProtKB-KW"/>
</dbReference>
<evidence type="ECO:0000256" key="8">
    <source>
        <dbReference type="ARBA" id="ARBA00022842"/>
    </source>
</evidence>
<evidence type="ECO:0000256" key="2">
    <source>
        <dbReference type="ARBA" id="ARBA00022490"/>
    </source>
</evidence>
<evidence type="ECO:0000313" key="13">
    <source>
        <dbReference type="Proteomes" id="UP001250538"/>
    </source>
</evidence>
<keyword evidence="13" id="KW-1185">Reference proteome</keyword>
<dbReference type="GO" id="GO:0016787">
    <property type="term" value="F:hydrolase activity"/>
    <property type="evidence" value="ECO:0007669"/>
    <property type="project" value="UniProtKB-KW"/>
</dbReference>
<keyword evidence="10" id="KW-0233">DNA recombination</keyword>
<gene>
    <name evidence="12" type="ORF">RQP50_27635</name>
</gene>
<evidence type="ECO:0000256" key="9">
    <source>
        <dbReference type="ARBA" id="ARBA00023125"/>
    </source>
</evidence>
<dbReference type="PRINTS" id="PR00696">
    <property type="entry name" value="RSOLVASERUVC"/>
</dbReference>
<evidence type="ECO:0000256" key="11">
    <source>
        <dbReference type="ARBA" id="ARBA00023204"/>
    </source>
</evidence>
<accession>A0AAJ2N6M1</accession>
<dbReference type="PANTHER" id="PTHR30194">
    <property type="entry name" value="CROSSOVER JUNCTION ENDODEOXYRIBONUCLEASE RUVC"/>
    <property type="match status" value="1"/>
</dbReference>
<comment type="caution">
    <text evidence="12">The sequence shown here is derived from an EMBL/GenBank/DDBJ whole genome shotgun (WGS) entry which is preliminary data.</text>
</comment>
<comment type="similarity">
    <text evidence="1">Belongs to the RuvC family.</text>
</comment>
<dbReference type="AlphaFoldDB" id="A0AAJ2N6M1"/>
<keyword evidence="9" id="KW-0238">DNA-binding</keyword>
<keyword evidence="6" id="KW-0227">DNA damage</keyword>
<name>A0AAJ2N6M1_9BACL</name>
<dbReference type="EMBL" id="JAVYAA010000010">
    <property type="protein sequence ID" value="MDT8980007.1"/>
    <property type="molecule type" value="Genomic_DNA"/>
</dbReference>
<reference evidence="13" key="1">
    <citation type="submission" date="2023-09" db="EMBL/GenBank/DDBJ databases">
        <title>Paenibacillus sp. chi10 Genome sequencing and assembly.</title>
        <authorList>
            <person name="Kim I."/>
        </authorList>
    </citation>
    <scope>NUCLEOTIDE SEQUENCE [LARGE SCALE GENOMIC DNA]</scope>
    <source>
        <strain evidence="13">chi10</strain>
    </source>
</reference>
<sequence length="179" mass="20139">MKTMGIDHGTNYAGWATMSNGKPIDFGLRDYSEIKMPFVLDAIYQDTYNMLRKEQPDVVVLERPVHFKNANSVIALVGAYSMVTLAALHQGIKIAEVRPTELKRETGKGNADKETVAIEMQMLFDLDYDEIAVPVLYQRDDPKGKFKKGDIRDRLFDPSDAIALCWAFHQKLKKGKGAA</sequence>
<dbReference type="Pfam" id="PF02075">
    <property type="entry name" value="RuvC"/>
    <property type="match status" value="1"/>
</dbReference>
<keyword evidence="7" id="KW-0378">Hydrolase</keyword>
<dbReference type="SUPFAM" id="SSF53098">
    <property type="entry name" value="Ribonuclease H-like"/>
    <property type="match status" value="1"/>
</dbReference>
<protein>
    <submittedName>
        <fullName evidence="12">Crossover junction endodeoxyribonuclease RuvC</fullName>
    </submittedName>
</protein>
<evidence type="ECO:0000313" key="12">
    <source>
        <dbReference type="EMBL" id="MDT8980007.1"/>
    </source>
</evidence>
<dbReference type="InterPro" id="IPR036397">
    <property type="entry name" value="RNaseH_sf"/>
</dbReference>
<evidence type="ECO:0000256" key="4">
    <source>
        <dbReference type="ARBA" id="ARBA00022723"/>
    </source>
</evidence>
<dbReference type="GO" id="GO:0006310">
    <property type="term" value="P:DNA recombination"/>
    <property type="evidence" value="ECO:0007669"/>
    <property type="project" value="UniProtKB-KW"/>
</dbReference>
<dbReference type="Proteomes" id="UP001250538">
    <property type="component" value="Unassembled WGS sequence"/>
</dbReference>
<evidence type="ECO:0000256" key="7">
    <source>
        <dbReference type="ARBA" id="ARBA00022801"/>
    </source>
</evidence>
<keyword evidence="2" id="KW-0963">Cytoplasm</keyword>
<evidence type="ECO:0000256" key="3">
    <source>
        <dbReference type="ARBA" id="ARBA00022722"/>
    </source>
</evidence>
<dbReference type="InterPro" id="IPR002176">
    <property type="entry name" value="X-over_junc_endoDNase_RuvC"/>
</dbReference>
<keyword evidence="3" id="KW-0540">Nuclease</keyword>
<dbReference type="GO" id="GO:0003677">
    <property type="term" value="F:DNA binding"/>
    <property type="evidence" value="ECO:0007669"/>
    <property type="project" value="UniProtKB-KW"/>
</dbReference>
<dbReference type="RefSeq" id="WP_315747367.1">
    <property type="nucleotide sequence ID" value="NZ_JAVYAA010000010.1"/>
</dbReference>
<keyword evidence="11" id="KW-0234">DNA repair</keyword>
<keyword evidence="5" id="KW-0255">Endonuclease</keyword>
<dbReference type="GO" id="GO:0004520">
    <property type="term" value="F:DNA endonuclease activity"/>
    <property type="evidence" value="ECO:0007669"/>
    <property type="project" value="InterPro"/>
</dbReference>
<dbReference type="InterPro" id="IPR012337">
    <property type="entry name" value="RNaseH-like_sf"/>
</dbReference>
<keyword evidence="8" id="KW-0460">Magnesium</keyword>
<evidence type="ECO:0000256" key="1">
    <source>
        <dbReference type="ARBA" id="ARBA00009518"/>
    </source>
</evidence>
<proteinExistence type="inferred from homology"/>
<evidence type="ECO:0000256" key="5">
    <source>
        <dbReference type="ARBA" id="ARBA00022759"/>
    </source>
</evidence>
<evidence type="ECO:0000256" key="6">
    <source>
        <dbReference type="ARBA" id="ARBA00022763"/>
    </source>
</evidence>
<evidence type="ECO:0000256" key="10">
    <source>
        <dbReference type="ARBA" id="ARBA00023172"/>
    </source>
</evidence>
<dbReference type="GO" id="GO:0046872">
    <property type="term" value="F:metal ion binding"/>
    <property type="evidence" value="ECO:0007669"/>
    <property type="project" value="UniProtKB-KW"/>
</dbReference>